<feature type="region of interest" description="Disordered" evidence="2">
    <location>
        <begin position="156"/>
        <end position="185"/>
    </location>
</feature>
<keyword evidence="1" id="KW-0175">Coiled coil</keyword>
<feature type="compositionally biased region" description="Low complexity" evidence="2">
    <location>
        <begin position="504"/>
        <end position="519"/>
    </location>
</feature>
<feature type="compositionally biased region" description="Acidic residues" evidence="2">
    <location>
        <begin position="7"/>
        <end position="16"/>
    </location>
</feature>
<comment type="caution">
    <text evidence="4">The sequence shown here is derived from an EMBL/GenBank/DDBJ whole genome shotgun (WGS) entry which is preliminary data.</text>
</comment>
<feature type="region of interest" description="Disordered" evidence="2">
    <location>
        <begin position="811"/>
        <end position="835"/>
    </location>
</feature>
<dbReference type="EMBL" id="LGRX02009770">
    <property type="protein sequence ID" value="KAK3271410.1"/>
    <property type="molecule type" value="Genomic_DNA"/>
</dbReference>
<dbReference type="InterPro" id="IPR004012">
    <property type="entry name" value="Run_dom"/>
</dbReference>
<organism evidence="4 5">
    <name type="scientific">Cymbomonas tetramitiformis</name>
    <dbReference type="NCBI Taxonomy" id="36881"/>
    <lineage>
        <taxon>Eukaryota</taxon>
        <taxon>Viridiplantae</taxon>
        <taxon>Chlorophyta</taxon>
        <taxon>Pyramimonadophyceae</taxon>
        <taxon>Pyramimonadales</taxon>
        <taxon>Pyramimonadaceae</taxon>
        <taxon>Cymbomonas</taxon>
    </lineage>
</organism>
<feature type="region of interest" description="Disordered" evidence="2">
    <location>
        <begin position="551"/>
        <end position="587"/>
    </location>
</feature>
<feature type="compositionally biased region" description="Polar residues" evidence="2">
    <location>
        <begin position="934"/>
        <end position="943"/>
    </location>
</feature>
<evidence type="ECO:0000313" key="5">
    <source>
        <dbReference type="Proteomes" id="UP001190700"/>
    </source>
</evidence>
<reference evidence="4 5" key="1">
    <citation type="journal article" date="2015" name="Genome Biol. Evol.">
        <title>Comparative Genomics of a Bacterivorous Green Alga Reveals Evolutionary Causalities and Consequences of Phago-Mixotrophic Mode of Nutrition.</title>
        <authorList>
            <person name="Burns J.A."/>
            <person name="Paasch A."/>
            <person name="Narechania A."/>
            <person name="Kim E."/>
        </authorList>
    </citation>
    <scope>NUCLEOTIDE SEQUENCE [LARGE SCALE GENOMIC DNA]</scope>
    <source>
        <strain evidence="4 5">PLY_AMNH</strain>
    </source>
</reference>
<dbReference type="InterPro" id="IPR047335">
    <property type="entry name" value="RUFY1-3"/>
</dbReference>
<feature type="region of interest" description="Disordered" evidence="2">
    <location>
        <begin position="855"/>
        <end position="898"/>
    </location>
</feature>
<feature type="compositionally biased region" description="Basic residues" evidence="2">
    <location>
        <begin position="524"/>
        <end position="534"/>
    </location>
</feature>
<feature type="region of interest" description="Disordered" evidence="2">
    <location>
        <begin position="1"/>
        <end position="50"/>
    </location>
</feature>
<feature type="compositionally biased region" description="Low complexity" evidence="2">
    <location>
        <begin position="946"/>
        <end position="959"/>
    </location>
</feature>
<dbReference type="SMART" id="SM00593">
    <property type="entry name" value="RUN"/>
    <property type="match status" value="1"/>
</dbReference>
<dbReference type="Pfam" id="PF02759">
    <property type="entry name" value="RUN"/>
    <property type="match status" value="1"/>
</dbReference>
<dbReference type="PANTHER" id="PTHR45956">
    <property type="entry name" value="RUN AND FYVE DOMAIN-CONTAINING PROTEIN 2-LIKE PROTEIN"/>
    <property type="match status" value="1"/>
</dbReference>
<feature type="region of interest" description="Disordered" evidence="2">
    <location>
        <begin position="453"/>
        <end position="475"/>
    </location>
</feature>
<sequence length="1022" mass="106474">MKNVVEDQVEAEGTDSTDERNKDESVSPVPAATEDSIEESVGDVVTPKVQDSTSEIIEEGQGDTVFSPVQFGDAERVEEFQADVAISPAQDAGAGADKCSDVPYSDTSAIVGPPEDEAVVEPTAVLRSMKWHGSISDPKSGLMSLARRGMRLAVQNESSHEHIEEGPENDSAAREAKASGKEESTLLGRLSEVGPIKSSLVALATSKPELEEQDLEWLQTTLARLAELKSAGHGTSEANALIQRAADLVAQHNHIAEKSASETATIAESAHESATAKTLLASLKAAIKEALKESGKSAAALGEGNYTLMQICGMIEQVMEHGARRSWGGYARKWLRRNNGYPVYQFLEGLSQQNEHTLDLAPYLGLDQVQSMSGVSTEVGKFRAWLRLSLNEGCLADRTKQILGFEELLEERYEEHALLRTEDCHHQLVGMLEALSTVQCTLAVSDNPALDATPSALESKGSSSAGSGKSGDEHVVKEHKKAMALLCKDATKFLKDQERQEWTAASVAPSSVTPAESAVTAAHTKPKTRARKSVRTVVSSIDGEVGMEHLAQGSSAGQSSHGGSGGMGSPNLDSLLNLSTPPPAARSTTFHDAMLASTVEGDAMPQLDPLPDDDTDASLFGMEVTPPPGGLRLDSLAPGVPLRTVEIAAAAAATATGSPAALDGLDFEEDFDSAELISLSDPPPTITYPATSSAAAGGEGYQPLQDGSSLPGAGVSGASAGADSRQREDASSTQGRMPAEEMERGCGAEALTRPPSRGLEQWALPYITGAASPPGRSGAVTGVIKRSPPRGGVEQERGEIGICMEMGPHSPLTGDRRGANPFEGDSGDAGAAGGPRRDSYSFAAWLPAVNHAEEGAAAGGGGGGPSSSSEGATGVATGGHMAERGAARNAEQLGPDEVHRGFKELVRVREEYIEPDNLLSEMQDVLVVQGRGGTATTSESRSSPHLGARADADLAGGLAPSEERNAEASLSGPGGGLSTDRLPPSVSQQPLQRVANARAPRLTGALSTGSPSDRSPVHQEPV</sequence>
<evidence type="ECO:0000313" key="4">
    <source>
        <dbReference type="EMBL" id="KAK3271410.1"/>
    </source>
</evidence>
<feature type="compositionally biased region" description="Basic and acidic residues" evidence="2">
    <location>
        <begin position="158"/>
        <end position="184"/>
    </location>
</feature>
<dbReference type="PROSITE" id="PS50826">
    <property type="entry name" value="RUN"/>
    <property type="match status" value="1"/>
</dbReference>
<protein>
    <recommendedName>
        <fullName evidence="3">RUN domain-containing protein</fullName>
    </recommendedName>
</protein>
<evidence type="ECO:0000256" key="1">
    <source>
        <dbReference type="ARBA" id="ARBA00023054"/>
    </source>
</evidence>
<dbReference type="SUPFAM" id="SSF140741">
    <property type="entry name" value="RUN domain-like"/>
    <property type="match status" value="1"/>
</dbReference>
<dbReference type="Gene3D" id="1.20.58.900">
    <property type="match status" value="1"/>
</dbReference>
<feature type="region of interest" description="Disordered" evidence="2">
    <location>
        <begin position="504"/>
        <end position="534"/>
    </location>
</feature>
<feature type="region of interest" description="Disordered" evidence="2">
    <location>
        <begin position="88"/>
        <end position="116"/>
    </location>
</feature>
<feature type="region of interest" description="Disordered" evidence="2">
    <location>
        <begin position="677"/>
        <end position="757"/>
    </location>
</feature>
<accession>A0AAE0G543</accession>
<gene>
    <name evidence="4" type="ORF">CYMTET_20236</name>
</gene>
<proteinExistence type="predicted"/>
<keyword evidence="5" id="KW-1185">Reference proteome</keyword>
<feature type="region of interest" description="Disordered" evidence="2">
    <location>
        <begin position="770"/>
        <end position="794"/>
    </location>
</feature>
<dbReference type="Proteomes" id="UP001190700">
    <property type="component" value="Unassembled WGS sequence"/>
</dbReference>
<feature type="region of interest" description="Disordered" evidence="2">
    <location>
        <begin position="930"/>
        <end position="1022"/>
    </location>
</feature>
<name>A0AAE0G543_9CHLO</name>
<feature type="compositionally biased region" description="Low complexity" evidence="2">
    <location>
        <begin position="707"/>
        <end position="723"/>
    </location>
</feature>
<dbReference type="PANTHER" id="PTHR45956:SF6">
    <property type="entry name" value="RUN DOMAIN-CONTAINING PROTEIN"/>
    <property type="match status" value="1"/>
</dbReference>
<evidence type="ECO:0000256" key="2">
    <source>
        <dbReference type="SAM" id="MobiDB-lite"/>
    </source>
</evidence>
<feature type="domain" description="RUN" evidence="3">
    <location>
        <begin position="302"/>
        <end position="447"/>
    </location>
</feature>
<dbReference type="AlphaFoldDB" id="A0AAE0G543"/>
<evidence type="ECO:0000259" key="3">
    <source>
        <dbReference type="PROSITE" id="PS50826"/>
    </source>
</evidence>
<dbReference type="InterPro" id="IPR037213">
    <property type="entry name" value="Run_dom_sf"/>
</dbReference>